<keyword evidence="3" id="KW-1185">Reference proteome</keyword>
<name>A0A183ELI2_9BILA</name>
<dbReference type="InterPro" id="IPR006797">
    <property type="entry name" value="PRELI/MSF1_dom"/>
</dbReference>
<dbReference type="EMBL" id="UYRT01093561">
    <property type="protein sequence ID" value="VDN38992.1"/>
    <property type="molecule type" value="Genomic_DNA"/>
</dbReference>
<dbReference type="Proteomes" id="UP000271098">
    <property type="component" value="Unassembled WGS sequence"/>
</dbReference>
<dbReference type="AlphaFoldDB" id="A0A183ELI2"/>
<dbReference type="OrthoDB" id="407630at2759"/>
<dbReference type="InterPro" id="IPR037365">
    <property type="entry name" value="Slowmo/Ups"/>
</dbReference>
<dbReference type="GO" id="GO:0005758">
    <property type="term" value="C:mitochondrial intermembrane space"/>
    <property type="evidence" value="ECO:0007669"/>
    <property type="project" value="InterPro"/>
</dbReference>
<evidence type="ECO:0000313" key="2">
    <source>
        <dbReference type="EMBL" id="VDN38992.1"/>
    </source>
</evidence>
<reference evidence="2 3" key="2">
    <citation type="submission" date="2018-11" db="EMBL/GenBank/DDBJ databases">
        <authorList>
            <consortium name="Pathogen Informatics"/>
        </authorList>
    </citation>
    <scope>NUCLEOTIDE SEQUENCE [LARGE SCALE GENOMIC DNA]</scope>
</reference>
<organism evidence="4">
    <name type="scientific">Gongylonema pulchrum</name>
    <dbReference type="NCBI Taxonomy" id="637853"/>
    <lineage>
        <taxon>Eukaryota</taxon>
        <taxon>Metazoa</taxon>
        <taxon>Ecdysozoa</taxon>
        <taxon>Nematoda</taxon>
        <taxon>Chromadorea</taxon>
        <taxon>Rhabditida</taxon>
        <taxon>Spirurina</taxon>
        <taxon>Spiruromorpha</taxon>
        <taxon>Spiruroidea</taxon>
        <taxon>Gongylonematidae</taxon>
        <taxon>Gongylonema</taxon>
    </lineage>
</organism>
<evidence type="ECO:0000313" key="4">
    <source>
        <dbReference type="WBParaSite" id="GPUH_0002185001-mRNA-1"/>
    </source>
</evidence>
<feature type="domain" description="PRELI/MSF1" evidence="1">
    <location>
        <begin position="1"/>
        <end position="92"/>
    </location>
</feature>
<sequence>MRHPWDKVANAAWRKYPNPMNCAVSGIDVLRQQSLGDGSLRSERIIQSRFSIPTWVTHMNAGRFLRVDERLLYKPDPYNEDRYFYNPFMRLR</sequence>
<evidence type="ECO:0000313" key="3">
    <source>
        <dbReference type="Proteomes" id="UP000271098"/>
    </source>
</evidence>
<dbReference type="PANTHER" id="PTHR11158">
    <property type="entry name" value="MSF1/PX19 RELATED"/>
    <property type="match status" value="1"/>
</dbReference>
<protein>
    <submittedName>
        <fullName evidence="4">PRELI/MSF1 domain-containing protein</fullName>
    </submittedName>
</protein>
<accession>A0A183ELI2</accession>
<dbReference type="WBParaSite" id="GPUH_0002185001-mRNA-1">
    <property type="protein sequence ID" value="GPUH_0002185001-mRNA-1"/>
    <property type="gene ID" value="GPUH_0002185001"/>
</dbReference>
<dbReference type="Pfam" id="PF04707">
    <property type="entry name" value="PRELI"/>
    <property type="match status" value="1"/>
</dbReference>
<reference evidence="4" key="1">
    <citation type="submission" date="2016-06" db="UniProtKB">
        <authorList>
            <consortium name="WormBaseParasite"/>
        </authorList>
    </citation>
    <scope>IDENTIFICATION</scope>
</reference>
<evidence type="ECO:0000259" key="1">
    <source>
        <dbReference type="PROSITE" id="PS50904"/>
    </source>
</evidence>
<proteinExistence type="predicted"/>
<dbReference type="PROSITE" id="PS50904">
    <property type="entry name" value="PRELI_MSF1"/>
    <property type="match status" value="1"/>
</dbReference>
<gene>
    <name evidence="2" type="ORF">GPUH_LOCUS21821</name>
</gene>